<sequence length="374" mass="39918">MAAGHTQNYQTISRDPSLPSEGRGGDEEKPTPFWKKVVANNVGLLLITGSELFFAFMHLAVKILSGIDPPVTTFELIFIRMVITYSASIVYMVATGVPDPFFGPKGVRLLLFSRGIGGFIGLYGIYFSLQYLSLSDATVLTFLAPMFTAVAGAVFLGEHLSLKQVLAGFISLGGVVLIARPPFIFGYPDDRSSPGGEAGVTPAQRLFAVGVALFGVLGTTLAFTSLRAIGHKAHTMHSMVSFAGQAMVYSGIALLVSDTPFVIPTKLSWLAMLIMIGIFGFFAQILLTMGLQRETAGRGTMAVYTLIVFATILQRLFLHSTPPLLSVIGTLIILSAALYTALSKVKAKEQISPAPVVGQADEEQGLLSGESSRD</sequence>
<feature type="transmembrane region" description="Helical" evidence="6">
    <location>
        <begin position="77"/>
        <end position="97"/>
    </location>
</feature>
<dbReference type="InterPro" id="IPR000620">
    <property type="entry name" value="EamA_dom"/>
</dbReference>
<feature type="transmembrane region" description="Helical" evidence="6">
    <location>
        <begin position="324"/>
        <end position="342"/>
    </location>
</feature>
<feature type="region of interest" description="Disordered" evidence="5">
    <location>
        <begin position="351"/>
        <end position="374"/>
    </location>
</feature>
<feature type="transmembrane region" description="Helical" evidence="6">
    <location>
        <begin position="165"/>
        <end position="185"/>
    </location>
</feature>
<keyword evidence="4 6" id="KW-0472">Membrane</keyword>
<feature type="compositionally biased region" description="Polar residues" evidence="5">
    <location>
        <begin position="1"/>
        <end position="14"/>
    </location>
</feature>
<evidence type="ECO:0000313" key="8">
    <source>
        <dbReference type="EMBL" id="TEB26474.1"/>
    </source>
</evidence>
<organism evidence="8 9">
    <name type="scientific">Coprinellus micaceus</name>
    <name type="common">Glistening ink-cap mushroom</name>
    <name type="synonym">Coprinus micaceus</name>
    <dbReference type="NCBI Taxonomy" id="71717"/>
    <lineage>
        <taxon>Eukaryota</taxon>
        <taxon>Fungi</taxon>
        <taxon>Dikarya</taxon>
        <taxon>Basidiomycota</taxon>
        <taxon>Agaricomycotina</taxon>
        <taxon>Agaricomycetes</taxon>
        <taxon>Agaricomycetidae</taxon>
        <taxon>Agaricales</taxon>
        <taxon>Agaricineae</taxon>
        <taxon>Psathyrellaceae</taxon>
        <taxon>Coprinellus</taxon>
    </lineage>
</organism>
<feature type="transmembrane region" description="Helical" evidence="6">
    <location>
        <begin position="238"/>
        <end position="257"/>
    </location>
</feature>
<feature type="transmembrane region" description="Helical" evidence="6">
    <location>
        <begin position="269"/>
        <end position="289"/>
    </location>
</feature>
<comment type="caution">
    <text evidence="8">The sequence shown here is derived from an EMBL/GenBank/DDBJ whole genome shotgun (WGS) entry which is preliminary data.</text>
</comment>
<dbReference type="AlphaFoldDB" id="A0A4Y7SXX6"/>
<dbReference type="STRING" id="71717.A0A4Y7SXX6"/>
<evidence type="ECO:0000259" key="7">
    <source>
        <dbReference type="Pfam" id="PF00892"/>
    </source>
</evidence>
<evidence type="ECO:0000256" key="4">
    <source>
        <dbReference type="ARBA" id="ARBA00023136"/>
    </source>
</evidence>
<dbReference type="Pfam" id="PF00892">
    <property type="entry name" value="EamA"/>
    <property type="match status" value="2"/>
</dbReference>
<comment type="subcellular location">
    <subcellularLocation>
        <location evidence="1">Membrane</location>
        <topology evidence="1">Multi-pass membrane protein</topology>
    </subcellularLocation>
</comment>
<keyword evidence="3 6" id="KW-1133">Transmembrane helix</keyword>
<evidence type="ECO:0000256" key="5">
    <source>
        <dbReference type="SAM" id="MobiDB-lite"/>
    </source>
</evidence>
<dbReference type="OrthoDB" id="306876at2759"/>
<feature type="transmembrane region" description="Helical" evidence="6">
    <location>
        <begin position="301"/>
        <end position="318"/>
    </location>
</feature>
<feature type="domain" description="EamA" evidence="7">
    <location>
        <begin position="42"/>
        <end position="179"/>
    </location>
</feature>
<accession>A0A4Y7SXX6</accession>
<feature type="domain" description="EamA" evidence="7">
    <location>
        <begin position="214"/>
        <end position="339"/>
    </location>
</feature>
<proteinExistence type="predicted"/>
<dbReference type="SUPFAM" id="SSF103481">
    <property type="entry name" value="Multidrug resistance efflux transporter EmrE"/>
    <property type="match status" value="2"/>
</dbReference>
<dbReference type="PANTHER" id="PTHR22911:SF6">
    <property type="entry name" value="SOLUTE CARRIER FAMILY 35 MEMBER G1"/>
    <property type="match status" value="1"/>
</dbReference>
<feature type="region of interest" description="Disordered" evidence="5">
    <location>
        <begin position="1"/>
        <end position="29"/>
    </location>
</feature>
<dbReference type="Proteomes" id="UP000298030">
    <property type="component" value="Unassembled WGS sequence"/>
</dbReference>
<keyword evidence="9" id="KW-1185">Reference proteome</keyword>
<gene>
    <name evidence="8" type="ORF">FA13DRAFT_1737405</name>
</gene>
<feature type="transmembrane region" description="Helical" evidence="6">
    <location>
        <begin position="42"/>
        <end position="65"/>
    </location>
</feature>
<evidence type="ECO:0000256" key="2">
    <source>
        <dbReference type="ARBA" id="ARBA00022692"/>
    </source>
</evidence>
<protein>
    <submittedName>
        <fullName evidence="8">Integral membrane protein DUF6</fullName>
    </submittedName>
</protein>
<dbReference type="InterPro" id="IPR037185">
    <property type="entry name" value="EmrE-like"/>
</dbReference>
<feature type="transmembrane region" description="Helical" evidence="6">
    <location>
        <begin position="205"/>
        <end position="226"/>
    </location>
</feature>
<feature type="transmembrane region" description="Helical" evidence="6">
    <location>
        <begin position="109"/>
        <end position="131"/>
    </location>
</feature>
<evidence type="ECO:0000313" key="9">
    <source>
        <dbReference type="Proteomes" id="UP000298030"/>
    </source>
</evidence>
<dbReference type="PANTHER" id="PTHR22911">
    <property type="entry name" value="ACYL-MALONYL CONDENSING ENZYME-RELATED"/>
    <property type="match status" value="1"/>
</dbReference>
<dbReference type="EMBL" id="QPFP01000048">
    <property type="protein sequence ID" value="TEB26474.1"/>
    <property type="molecule type" value="Genomic_DNA"/>
</dbReference>
<feature type="transmembrane region" description="Helical" evidence="6">
    <location>
        <begin position="137"/>
        <end position="156"/>
    </location>
</feature>
<evidence type="ECO:0000256" key="1">
    <source>
        <dbReference type="ARBA" id="ARBA00004141"/>
    </source>
</evidence>
<keyword evidence="2 6" id="KW-0812">Transmembrane</keyword>
<evidence type="ECO:0000256" key="3">
    <source>
        <dbReference type="ARBA" id="ARBA00022989"/>
    </source>
</evidence>
<evidence type="ECO:0000256" key="6">
    <source>
        <dbReference type="SAM" id="Phobius"/>
    </source>
</evidence>
<name>A0A4Y7SXX6_COPMI</name>
<reference evidence="8 9" key="1">
    <citation type="journal article" date="2019" name="Nat. Ecol. Evol.">
        <title>Megaphylogeny resolves global patterns of mushroom evolution.</title>
        <authorList>
            <person name="Varga T."/>
            <person name="Krizsan K."/>
            <person name="Foldi C."/>
            <person name="Dima B."/>
            <person name="Sanchez-Garcia M."/>
            <person name="Sanchez-Ramirez S."/>
            <person name="Szollosi G.J."/>
            <person name="Szarkandi J.G."/>
            <person name="Papp V."/>
            <person name="Albert L."/>
            <person name="Andreopoulos W."/>
            <person name="Angelini C."/>
            <person name="Antonin V."/>
            <person name="Barry K.W."/>
            <person name="Bougher N.L."/>
            <person name="Buchanan P."/>
            <person name="Buyck B."/>
            <person name="Bense V."/>
            <person name="Catcheside P."/>
            <person name="Chovatia M."/>
            <person name="Cooper J."/>
            <person name="Damon W."/>
            <person name="Desjardin D."/>
            <person name="Finy P."/>
            <person name="Geml J."/>
            <person name="Haridas S."/>
            <person name="Hughes K."/>
            <person name="Justo A."/>
            <person name="Karasinski D."/>
            <person name="Kautmanova I."/>
            <person name="Kiss B."/>
            <person name="Kocsube S."/>
            <person name="Kotiranta H."/>
            <person name="LaButti K.M."/>
            <person name="Lechner B.E."/>
            <person name="Liimatainen K."/>
            <person name="Lipzen A."/>
            <person name="Lukacs Z."/>
            <person name="Mihaltcheva S."/>
            <person name="Morgado L.N."/>
            <person name="Niskanen T."/>
            <person name="Noordeloos M.E."/>
            <person name="Ohm R.A."/>
            <person name="Ortiz-Santana B."/>
            <person name="Ovrebo C."/>
            <person name="Racz N."/>
            <person name="Riley R."/>
            <person name="Savchenko A."/>
            <person name="Shiryaev A."/>
            <person name="Soop K."/>
            <person name="Spirin V."/>
            <person name="Szebenyi C."/>
            <person name="Tomsovsky M."/>
            <person name="Tulloss R.E."/>
            <person name="Uehling J."/>
            <person name="Grigoriev I.V."/>
            <person name="Vagvolgyi C."/>
            <person name="Papp T."/>
            <person name="Martin F.M."/>
            <person name="Miettinen O."/>
            <person name="Hibbett D.S."/>
            <person name="Nagy L.G."/>
        </authorList>
    </citation>
    <scope>NUCLEOTIDE SEQUENCE [LARGE SCALE GENOMIC DNA]</scope>
    <source>
        <strain evidence="8 9">FP101781</strain>
    </source>
</reference>
<dbReference type="GO" id="GO:0016020">
    <property type="term" value="C:membrane"/>
    <property type="evidence" value="ECO:0007669"/>
    <property type="project" value="UniProtKB-SubCell"/>
</dbReference>